<evidence type="ECO:0000313" key="1">
    <source>
        <dbReference type="EMBL" id="WIY47324.1"/>
    </source>
</evidence>
<evidence type="ECO:0000313" key="2">
    <source>
        <dbReference type="Proteomes" id="UP001242732"/>
    </source>
</evidence>
<protein>
    <submittedName>
        <fullName evidence="1">Uncharacterized protein</fullName>
    </submittedName>
</protein>
<proteinExistence type="predicted"/>
<dbReference type="Proteomes" id="UP001242732">
    <property type="component" value="Chromosome"/>
</dbReference>
<accession>A0ABY9AKH1</accession>
<dbReference type="RefSeq" id="WP_041827323.1">
    <property type="nucleotide sequence ID" value="NZ_CP023687.1"/>
</dbReference>
<name>A0ABY9AKH1_PARCI</name>
<sequence>MPDDFVLPYRDPAGKRFVLIGPSCYGPVPTFLRSVADVRWLLQQYRADGCHAGVTAWQRPTAAAPWQLMPAAA</sequence>
<organism evidence="1 2">
    <name type="scientific">Paracidovorax citrulli</name>
    <name type="common">Acidovorax citrulli</name>
    <dbReference type="NCBI Taxonomy" id="80869"/>
    <lineage>
        <taxon>Bacteria</taxon>
        <taxon>Pseudomonadati</taxon>
        <taxon>Pseudomonadota</taxon>
        <taxon>Betaproteobacteria</taxon>
        <taxon>Burkholderiales</taxon>
        <taxon>Comamonadaceae</taxon>
        <taxon>Paracidovorax</taxon>
    </lineage>
</organism>
<dbReference type="EMBL" id="CP127363">
    <property type="protein sequence ID" value="WIY47324.1"/>
    <property type="molecule type" value="Genomic_DNA"/>
</dbReference>
<reference evidence="1 2" key="1">
    <citation type="submission" date="2023-06" db="EMBL/GenBank/DDBJ databases">
        <authorList>
            <person name="Ham H."/>
            <person name="Park D.S."/>
        </authorList>
    </citation>
    <scope>NUCLEOTIDE SEQUENCE [LARGE SCALE GENOMIC DNA]</scope>
    <source>
        <strain evidence="1 2">KACC 17005</strain>
    </source>
</reference>
<keyword evidence="2" id="KW-1185">Reference proteome</keyword>
<gene>
    <name evidence="1" type="ORF">QRO08_15965</name>
</gene>